<evidence type="ECO:0008006" key="3">
    <source>
        <dbReference type="Google" id="ProtNLM"/>
    </source>
</evidence>
<accession>A0ABD1ZWF0</accession>
<comment type="caution">
    <text evidence="1">The sequence shown here is derived from an EMBL/GenBank/DDBJ whole genome shotgun (WGS) entry which is preliminary data.</text>
</comment>
<dbReference type="EMBL" id="JAUDFV010000165">
    <property type="protein sequence ID" value="KAL2712678.1"/>
    <property type="molecule type" value="Genomic_DNA"/>
</dbReference>
<gene>
    <name evidence="1" type="ORF">V1478_017633</name>
</gene>
<protein>
    <recommendedName>
        <fullName evidence="3">Secreted protein</fullName>
    </recommendedName>
</protein>
<organism evidence="1 2">
    <name type="scientific">Vespula squamosa</name>
    <name type="common">Southern yellow jacket</name>
    <name type="synonym">Wasp</name>
    <dbReference type="NCBI Taxonomy" id="30214"/>
    <lineage>
        <taxon>Eukaryota</taxon>
        <taxon>Metazoa</taxon>
        <taxon>Ecdysozoa</taxon>
        <taxon>Arthropoda</taxon>
        <taxon>Hexapoda</taxon>
        <taxon>Insecta</taxon>
        <taxon>Pterygota</taxon>
        <taxon>Neoptera</taxon>
        <taxon>Endopterygota</taxon>
        <taxon>Hymenoptera</taxon>
        <taxon>Apocrita</taxon>
        <taxon>Aculeata</taxon>
        <taxon>Vespoidea</taxon>
        <taxon>Vespidae</taxon>
        <taxon>Vespinae</taxon>
        <taxon>Vespula</taxon>
    </lineage>
</organism>
<proteinExistence type="predicted"/>
<evidence type="ECO:0000313" key="2">
    <source>
        <dbReference type="Proteomes" id="UP001607302"/>
    </source>
</evidence>
<sequence>MKTFRIKLRVFLHSWLFGQPMKHFIAVASKIIHDHWAKVFKKKEKRKIIRNITIILKCLHAKSIPKGLRETCVTES</sequence>
<name>A0ABD1ZWF0_VESSQ</name>
<dbReference type="Proteomes" id="UP001607302">
    <property type="component" value="Unassembled WGS sequence"/>
</dbReference>
<evidence type="ECO:0000313" key="1">
    <source>
        <dbReference type="EMBL" id="KAL2712678.1"/>
    </source>
</evidence>
<reference evidence="1 2" key="1">
    <citation type="journal article" date="2024" name="Ann. Entomol. Soc. Am.">
        <title>Genomic analyses of the southern and eastern yellowjacket wasps (Hymenoptera: Vespidae) reveal evolutionary signatures of social life.</title>
        <authorList>
            <person name="Catto M.A."/>
            <person name="Caine P.B."/>
            <person name="Orr S.E."/>
            <person name="Hunt B.G."/>
            <person name="Goodisman M.A.D."/>
        </authorList>
    </citation>
    <scope>NUCLEOTIDE SEQUENCE [LARGE SCALE GENOMIC DNA]</scope>
    <source>
        <strain evidence="1">233</strain>
        <tissue evidence="1">Head and thorax</tissue>
    </source>
</reference>
<keyword evidence="2" id="KW-1185">Reference proteome</keyword>
<dbReference type="AlphaFoldDB" id="A0ABD1ZWF0"/>